<dbReference type="RefSeq" id="WP_163243598.1">
    <property type="nucleotide sequence ID" value="NZ_JAAIWN010000097.1"/>
</dbReference>
<evidence type="ECO:0000313" key="1">
    <source>
        <dbReference type="EMBL" id="MBA4538841.1"/>
    </source>
</evidence>
<organism evidence="2 3">
    <name type="scientific">Bacillus aquiflavi</name>
    <dbReference type="NCBI Taxonomy" id="2672567"/>
    <lineage>
        <taxon>Bacteria</taxon>
        <taxon>Bacillati</taxon>
        <taxon>Bacillota</taxon>
        <taxon>Bacilli</taxon>
        <taxon>Bacillales</taxon>
        <taxon>Bacillaceae</taxon>
        <taxon>Bacillus</taxon>
    </lineage>
</organism>
<dbReference type="Proteomes" id="UP000472971">
    <property type="component" value="Unassembled WGS sequence"/>
</dbReference>
<dbReference type="AlphaFoldDB" id="A0A6B3VY54"/>
<dbReference type="Proteomes" id="UP000570010">
    <property type="component" value="Unassembled WGS sequence"/>
</dbReference>
<dbReference type="EMBL" id="JACEIO010000093">
    <property type="protein sequence ID" value="MBA4538841.1"/>
    <property type="molecule type" value="Genomic_DNA"/>
</dbReference>
<evidence type="ECO:0000313" key="4">
    <source>
        <dbReference type="Proteomes" id="UP000570010"/>
    </source>
</evidence>
<reference evidence="1 4" key="2">
    <citation type="submission" date="2020-07" db="EMBL/GenBank/DDBJ databases">
        <authorList>
            <person name="Feng H."/>
        </authorList>
    </citation>
    <scope>NUCLEOTIDE SEQUENCE [LARGE SCALE GENOMIC DNA]</scope>
    <source>
        <strain evidence="1">S-12</strain>
        <strain evidence="4">s-12</strain>
    </source>
</reference>
<name>A0A6B3VY54_9BACI</name>
<keyword evidence="3" id="KW-1185">Reference proteome</keyword>
<comment type="caution">
    <text evidence="2">The sequence shown here is derived from an EMBL/GenBank/DDBJ whole genome shotgun (WGS) entry which is preliminary data.</text>
</comment>
<evidence type="ECO:0000313" key="3">
    <source>
        <dbReference type="Proteomes" id="UP000472971"/>
    </source>
</evidence>
<protein>
    <submittedName>
        <fullName evidence="2">Uncharacterized protein</fullName>
    </submittedName>
</protein>
<sequence>MEETKKFLKSKDGEEKNLFKEYLYSGNKYKGTLLDGNQYLIKKENNQAIVIDSVSEEYSNDYKYTRFQLPVEDLIYVINSTFAAQIRQVRLDIIRQSGKPLL</sequence>
<gene>
    <name evidence="2" type="ORF">G4D64_17305</name>
    <name evidence="1" type="ORF">H1Z61_17355</name>
</gene>
<proteinExistence type="predicted"/>
<dbReference type="EMBL" id="JAAIWN010000097">
    <property type="protein sequence ID" value="NEY83200.1"/>
    <property type="molecule type" value="Genomic_DNA"/>
</dbReference>
<reference evidence="2 3" key="1">
    <citation type="submission" date="2020-02" db="EMBL/GenBank/DDBJ databases">
        <title>Bacillus aquiflavi sp. nov., isolated from yellow water of strong flavor Chinese baijiu in Yibin region of China.</title>
        <authorList>
            <person name="Xie J."/>
        </authorList>
    </citation>
    <scope>NUCLEOTIDE SEQUENCE [LARGE SCALE GENOMIC DNA]</scope>
    <source>
        <strain evidence="2 3">3H-10</strain>
    </source>
</reference>
<evidence type="ECO:0000313" key="2">
    <source>
        <dbReference type="EMBL" id="NEY83200.1"/>
    </source>
</evidence>
<accession>A0A6B3VY54</accession>